<dbReference type="AlphaFoldDB" id="A0A1U7JH63"/>
<dbReference type="PIRSF" id="PIRSF003230">
    <property type="entry name" value="YbgC"/>
    <property type="match status" value="1"/>
</dbReference>
<dbReference type="InterPro" id="IPR008272">
    <property type="entry name" value="HB-CoA_thioesterase_AS"/>
</dbReference>
<evidence type="ECO:0000256" key="2">
    <source>
        <dbReference type="ARBA" id="ARBA00022801"/>
    </source>
</evidence>
<dbReference type="SUPFAM" id="SSF54637">
    <property type="entry name" value="Thioesterase/thiol ester dehydrase-isomerase"/>
    <property type="match status" value="1"/>
</dbReference>
<dbReference type="InterPro" id="IPR006684">
    <property type="entry name" value="YbgC/YbaW"/>
</dbReference>
<evidence type="ECO:0000256" key="1">
    <source>
        <dbReference type="ARBA" id="ARBA00005953"/>
    </source>
</evidence>
<proteinExistence type="inferred from homology"/>
<dbReference type="PROSITE" id="PS01328">
    <property type="entry name" value="4HBCOA_THIOESTERASE"/>
    <property type="match status" value="1"/>
</dbReference>
<evidence type="ECO:0000259" key="3">
    <source>
        <dbReference type="Pfam" id="PF03061"/>
    </source>
</evidence>
<name>A0A1U7JH63_9HYPH</name>
<dbReference type="STRING" id="197461.A3843_10860"/>
<reference evidence="4 5" key="1">
    <citation type="submission" date="2016-03" db="EMBL/GenBank/DDBJ databases">
        <title>Genome sequence of Nesiotobacter sp. nov., a moderately halophilic alphaproteobacterium isolated from the Yellow Sea, China.</title>
        <authorList>
            <person name="Zhang G."/>
            <person name="Zhang R."/>
        </authorList>
    </citation>
    <scope>NUCLEOTIDE SEQUENCE [LARGE SCALE GENOMIC DNA]</scope>
    <source>
        <strain evidence="4 5">WB1-6</strain>
    </source>
</reference>
<dbReference type="Proteomes" id="UP000185783">
    <property type="component" value="Unassembled WGS sequence"/>
</dbReference>
<dbReference type="GO" id="GO:0047617">
    <property type="term" value="F:fatty acyl-CoA hydrolase activity"/>
    <property type="evidence" value="ECO:0007669"/>
    <property type="project" value="TreeGrafter"/>
</dbReference>
<dbReference type="InterPro" id="IPR050563">
    <property type="entry name" value="4-hydroxybenzoyl-CoA_TE"/>
</dbReference>
<dbReference type="PANTHER" id="PTHR31793">
    <property type="entry name" value="4-HYDROXYBENZOYL-COA THIOESTERASE FAMILY MEMBER"/>
    <property type="match status" value="1"/>
</dbReference>
<gene>
    <name evidence="4" type="ORF">A3843_10860</name>
</gene>
<comment type="similarity">
    <text evidence="1">Belongs to the 4-hydroxybenzoyl-CoA thioesterase family.</text>
</comment>
<dbReference type="InterPro" id="IPR006683">
    <property type="entry name" value="Thioestr_dom"/>
</dbReference>
<evidence type="ECO:0000313" key="4">
    <source>
        <dbReference type="EMBL" id="OKL44069.1"/>
    </source>
</evidence>
<dbReference type="Gene3D" id="3.10.129.10">
    <property type="entry name" value="Hotdog Thioesterase"/>
    <property type="match status" value="1"/>
</dbReference>
<dbReference type="InterPro" id="IPR029069">
    <property type="entry name" value="HotDog_dom_sf"/>
</dbReference>
<dbReference type="PANTHER" id="PTHR31793:SF37">
    <property type="entry name" value="ACYL-COA THIOESTER HYDROLASE YBGC"/>
    <property type="match status" value="1"/>
</dbReference>
<sequence>MSTQDTQHEWPDLAGRLTSNGHVLAVRVYYEDTDFTGVVYHAAYLKFIERGRSDFLRVCDIHHHELEDGVHGGTLAFAVRHMDINFLRPARIDDVLEVVTRLEVLKGARLVLRQDVTRAGEILFSAVVTVAVIQPGGGPRRMPRHLAERLIVASGLAN</sequence>
<keyword evidence="2" id="KW-0378">Hydrolase</keyword>
<feature type="domain" description="Thioesterase" evidence="3">
    <location>
        <begin position="37"/>
        <end position="121"/>
    </location>
</feature>
<dbReference type="EMBL" id="LVVZ01000015">
    <property type="protein sequence ID" value="OKL44069.1"/>
    <property type="molecule type" value="Genomic_DNA"/>
</dbReference>
<dbReference type="NCBIfam" id="TIGR00051">
    <property type="entry name" value="YbgC/FadM family acyl-CoA thioesterase"/>
    <property type="match status" value="1"/>
</dbReference>
<keyword evidence="5" id="KW-1185">Reference proteome</keyword>
<dbReference type="RefSeq" id="WP_028481126.1">
    <property type="nucleotide sequence ID" value="NZ_LVVZ01000015.1"/>
</dbReference>
<dbReference type="FunFam" id="3.10.129.10:FF:000004">
    <property type="entry name" value="Tol-pal system-associated acyl-CoA thioesterase"/>
    <property type="match status" value="1"/>
</dbReference>
<accession>A0A1U7JH63</accession>
<organism evidence="4 5">
    <name type="scientific">Pseudovibrio exalbescens</name>
    <dbReference type="NCBI Taxonomy" id="197461"/>
    <lineage>
        <taxon>Bacteria</taxon>
        <taxon>Pseudomonadati</taxon>
        <taxon>Pseudomonadota</taxon>
        <taxon>Alphaproteobacteria</taxon>
        <taxon>Hyphomicrobiales</taxon>
        <taxon>Stappiaceae</taxon>
        <taxon>Pseudovibrio</taxon>
    </lineage>
</organism>
<protein>
    <submittedName>
        <fullName evidence="4">4-hydroxybenzoyl-CoA thioesterase</fullName>
    </submittedName>
</protein>
<comment type="caution">
    <text evidence="4">The sequence shown here is derived from an EMBL/GenBank/DDBJ whole genome shotgun (WGS) entry which is preliminary data.</text>
</comment>
<evidence type="ECO:0000313" key="5">
    <source>
        <dbReference type="Proteomes" id="UP000185783"/>
    </source>
</evidence>
<dbReference type="CDD" id="cd00586">
    <property type="entry name" value="4HBT"/>
    <property type="match status" value="1"/>
</dbReference>
<dbReference type="Pfam" id="PF03061">
    <property type="entry name" value="4HBT"/>
    <property type="match status" value="1"/>
</dbReference>